<feature type="region of interest" description="Disordered" evidence="1">
    <location>
        <begin position="170"/>
        <end position="277"/>
    </location>
</feature>
<protein>
    <submittedName>
        <fullName evidence="2">Uncharacterized protein</fullName>
    </submittedName>
</protein>
<accession>K0R8H0</accession>
<dbReference type="AlphaFoldDB" id="K0R8H0"/>
<feature type="non-terminal residue" evidence="2">
    <location>
        <position position="1"/>
    </location>
</feature>
<reference evidence="2 3" key="1">
    <citation type="journal article" date="2012" name="Genome Biol.">
        <title>Genome and low-iron response of an oceanic diatom adapted to chronic iron limitation.</title>
        <authorList>
            <person name="Lommer M."/>
            <person name="Specht M."/>
            <person name="Roy A.S."/>
            <person name="Kraemer L."/>
            <person name="Andreson R."/>
            <person name="Gutowska M.A."/>
            <person name="Wolf J."/>
            <person name="Bergner S.V."/>
            <person name="Schilhabel M.B."/>
            <person name="Klostermeier U.C."/>
            <person name="Beiko R.G."/>
            <person name="Rosenstiel P."/>
            <person name="Hippler M."/>
            <person name="Laroche J."/>
        </authorList>
    </citation>
    <scope>NUCLEOTIDE SEQUENCE [LARGE SCALE GENOMIC DNA]</scope>
    <source>
        <strain evidence="2 3">CCMP1005</strain>
    </source>
</reference>
<organism evidence="2 3">
    <name type="scientific">Thalassiosira oceanica</name>
    <name type="common">Marine diatom</name>
    <dbReference type="NCBI Taxonomy" id="159749"/>
    <lineage>
        <taxon>Eukaryota</taxon>
        <taxon>Sar</taxon>
        <taxon>Stramenopiles</taxon>
        <taxon>Ochrophyta</taxon>
        <taxon>Bacillariophyta</taxon>
        <taxon>Coscinodiscophyceae</taxon>
        <taxon>Thalassiosirophycidae</taxon>
        <taxon>Thalassiosirales</taxon>
        <taxon>Thalassiosiraceae</taxon>
        <taxon>Thalassiosira</taxon>
    </lineage>
</organism>
<gene>
    <name evidence="2" type="ORF">THAOC_31295</name>
</gene>
<comment type="caution">
    <text evidence="2">The sequence shown here is derived from an EMBL/GenBank/DDBJ whole genome shotgun (WGS) entry which is preliminary data.</text>
</comment>
<keyword evidence="3" id="KW-1185">Reference proteome</keyword>
<feature type="region of interest" description="Disordered" evidence="1">
    <location>
        <begin position="117"/>
        <end position="156"/>
    </location>
</feature>
<evidence type="ECO:0000313" key="3">
    <source>
        <dbReference type="Proteomes" id="UP000266841"/>
    </source>
</evidence>
<feature type="compositionally biased region" description="Low complexity" evidence="1">
    <location>
        <begin position="198"/>
        <end position="208"/>
    </location>
</feature>
<feature type="compositionally biased region" description="Polar residues" evidence="1">
    <location>
        <begin position="187"/>
        <end position="197"/>
    </location>
</feature>
<dbReference type="EMBL" id="AGNL01044429">
    <property type="protein sequence ID" value="EJK49793.1"/>
    <property type="molecule type" value="Genomic_DNA"/>
</dbReference>
<feature type="compositionally biased region" description="Polar residues" evidence="1">
    <location>
        <begin position="117"/>
        <end position="143"/>
    </location>
</feature>
<sequence length="277" mass="30131">RIFAVSTPPVAAIASPIDLPVAANRSQQHQESQHLRRIDSPVQPVYKRSAAIALSTEHRSIILSAVRPGCRSILFRRIASSGLNCQNIIHRVSIIFIMSDGNSRGAYAYSLSYNWSESSGPNSQGTGSVTLRRSGTQGQVQNRRNPELEVQPRLPPRRVVPVHQVQFPFDRHSGGPGPVYQGHHEQQGTMSPSNSTISSRGSVHNNNGSVGGGSRCSTRGSTRGSHRSIRGSTTRNTLFPQANQFHRHSSGQSYHGGPARQQSRSLQQISGGLVPQR</sequence>
<proteinExistence type="predicted"/>
<feature type="compositionally biased region" description="Polar residues" evidence="1">
    <location>
        <begin position="260"/>
        <end position="270"/>
    </location>
</feature>
<evidence type="ECO:0000256" key="1">
    <source>
        <dbReference type="SAM" id="MobiDB-lite"/>
    </source>
</evidence>
<evidence type="ECO:0000313" key="2">
    <source>
        <dbReference type="EMBL" id="EJK49793.1"/>
    </source>
</evidence>
<name>K0R8H0_THAOC</name>
<dbReference type="Proteomes" id="UP000266841">
    <property type="component" value="Unassembled WGS sequence"/>
</dbReference>